<evidence type="ECO:0000256" key="7">
    <source>
        <dbReference type="ARBA" id="ARBA00023170"/>
    </source>
</evidence>
<protein>
    <submittedName>
        <fullName evidence="13">C-X-C chemokine receptor type 3-2</fullName>
    </submittedName>
</protein>
<organism evidence="13 14">
    <name type="scientific">Takifugu flavidus</name>
    <name type="common">sansaifugu</name>
    <dbReference type="NCBI Taxonomy" id="433684"/>
    <lineage>
        <taxon>Eukaryota</taxon>
        <taxon>Metazoa</taxon>
        <taxon>Chordata</taxon>
        <taxon>Craniata</taxon>
        <taxon>Vertebrata</taxon>
        <taxon>Euteleostomi</taxon>
        <taxon>Actinopterygii</taxon>
        <taxon>Neopterygii</taxon>
        <taxon>Teleostei</taxon>
        <taxon>Neoteleostei</taxon>
        <taxon>Acanthomorphata</taxon>
        <taxon>Eupercaria</taxon>
        <taxon>Tetraodontiformes</taxon>
        <taxon>Tetradontoidea</taxon>
        <taxon>Tetraodontidae</taxon>
        <taxon>Takifugu</taxon>
    </lineage>
</organism>
<feature type="compositionally biased region" description="Polar residues" evidence="10">
    <location>
        <begin position="650"/>
        <end position="674"/>
    </location>
</feature>
<feature type="transmembrane region" description="Helical" evidence="11">
    <location>
        <begin position="425"/>
        <end position="450"/>
    </location>
</feature>
<evidence type="ECO:0000256" key="8">
    <source>
        <dbReference type="ARBA" id="ARBA00023224"/>
    </source>
</evidence>
<sequence length="674" mass="74797">MCKISGALFSLNRYSGILFLACISVDRYLAIVHAVSSGWKRSTCHAQAACALIWAGCLVLSGVDIAFKQVVDPAALGHHQGLLCQVWIPRNAIRWQVTLQMISVVLGFGLPVFIMLYCYIRIFRSLCTASRRQKRKSLHLIISIVSVFVLCWAPYNCFQLADSLQLFGVVDGGCLYGRVLDIGILVTESLGLSHCALNPLLYGFVGVKFRRELAKMCKELLGRRGVLGQEEWRERRLRKTTSSFSSPEMDTSHSVMDLGSARQLRRVAVRRSVASSLRCCSRPQALQTPVSAGGGEEGADRLRLQETWTFMMDFEVDGDGLFKHNDTYEYDSNYEYKDEVAVGEVPAVVLPLLYSAVLLVGLLGNGLVLTTLFRKRRSWSMSDTFVLHLCIADVLLLLTLPLRTAQALQHSRSEFGIIACKISTVLFYVNFYCGIFLLGCIVLDCYLSCCRATKFYSAGRPILAHVTCLCVWICSLLLVTPKWIFVAASNGPGNDKTLCFETYSASSSVGQLVSRLFHHMLGFLLPAGVLIICCSCVALRLHSSSAELQKQRAFTVISCLVAVFLLCWTPYNITLMVDTLRGRSEETGNSQETPVMVMSQFGYIHTCLRPLVYLSLSADFRTQAVALLRCTPAEPVASLWRLGVGEEDQTQQNHTDGEQAQMTSGDHQMQSSQC</sequence>
<keyword evidence="7 9" id="KW-0675">Receptor</keyword>
<dbReference type="PROSITE" id="PS00237">
    <property type="entry name" value="G_PROTEIN_RECEP_F1_1"/>
    <property type="match status" value="1"/>
</dbReference>
<dbReference type="Gene3D" id="1.20.1070.10">
    <property type="entry name" value="Rhodopsin 7-helix transmembrane proteins"/>
    <property type="match status" value="2"/>
</dbReference>
<dbReference type="GO" id="GO:0016493">
    <property type="term" value="F:C-C chemokine receptor activity"/>
    <property type="evidence" value="ECO:0007669"/>
    <property type="project" value="TreeGrafter"/>
</dbReference>
<dbReference type="SUPFAM" id="SSF81321">
    <property type="entry name" value="Family A G protein-coupled receptor-like"/>
    <property type="match status" value="2"/>
</dbReference>
<feature type="transmembrane region" description="Helical" evidence="11">
    <location>
        <begin position="352"/>
        <end position="373"/>
    </location>
</feature>
<evidence type="ECO:0000256" key="1">
    <source>
        <dbReference type="ARBA" id="ARBA00004651"/>
    </source>
</evidence>
<name>A0A5C6PHZ4_9TELE</name>
<evidence type="ECO:0000313" key="14">
    <source>
        <dbReference type="Proteomes" id="UP000324091"/>
    </source>
</evidence>
<dbReference type="PANTHER" id="PTHR10489:SF671">
    <property type="entry name" value="C-X-C CHEMOKINE RECEPTOR TYPE 3"/>
    <property type="match status" value="1"/>
</dbReference>
<keyword evidence="5 9" id="KW-0297">G-protein coupled receptor</keyword>
<evidence type="ECO:0000256" key="3">
    <source>
        <dbReference type="ARBA" id="ARBA00022692"/>
    </source>
</evidence>
<dbReference type="AlphaFoldDB" id="A0A5C6PHZ4"/>
<dbReference type="InterPro" id="IPR050119">
    <property type="entry name" value="CCR1-9-like"/>
</dbReference>
<dbReference type="Pfam" id="PF00001">
    <property type="entry name" value="7tm_1"/>
    <property type="match status" value="2"/>
</dbReference>
<feature type="transmembrane region" description="Helical" evidence="11">
    <location>
        <begin position="385"/>
        <end position="405"/>
    </location>
</feature>
<dbReference type="PROSITE" id="PS50262">
    <property type="entry name" value="G_PROTEIN_RECEP_F1_2"/>
    <property type="match status" value="2"/>
</dbReference>
<evidence type="ECO:0000256" key="5">
    <source>
        <dbReference type="ARBA" id="ARBA00023040"/>
    </source>
</evidence>
<evidence type="ECO:0000313" key="13">
    <source>
        <dbReference type="EMBL" id="TWW78975.1"/>
    </source>
</evidence>
<keyword evidence="4 11" id="KW-1133">Transmembrane helix</keyword>
<feature type="transmembrane region" description="Helical" evidence="11">
    <location>
        <begin position="48"/>
        <end position="67"/>
    </location>
</feature>
<dbReference type="GO" id="GO:0006955">
    <property type="term" value="P:immune response"/>
    <property type="evidence" value="ECO:0007669"/>
    <property type="project" value="TreeGrafter"/>
</dbReference>
<feature type="transmembrane region" description="Helical" evidence="11">
    <location>
        <begin position="97"/>
        <end position="117"/>
    </location>
</feature>
<feature type="transmembrane region" description="Helical" evidence="11">
    <location>
        <begin position="138"/>
        <end position="155"/>
    </location>
</feature>
<keyword evidence="6 11" id="KW-0472">Membrane</keyword>
<feature type="transmembrane region" description="Helical" evidence="11">
    <location>
        <begin position="17"/>
        <end position="36"/>
    </location>
</feature>
<dbReference type="GO" id="GO:0009897">
    <property type="term" value="C:external side of plasma membrane"/>
    <property type="evidence" value="ECO:0007669"/>
    <property type="project" value="TreeGrafter"/>
</dbReference>
<feature type="domain" description="G-protein coupled receptors family 1 profile" evidence="12">
    <location>
        <begin position="364"/>
        <end position="613"/>
    </location>
</feature>
<evidence type="ECO:0000256" key="2">
    <source>
        <dbReference type="ARBA" id="ARBA00022475"/>
    </source>
</evidence>
<reference evidence="13 14" key="1">
    <citation type="submission" date="2019-04" db="EMBL/GenBank/DDBJ databases">
        <title>Chromosome genome assembly for Takifugu flavidus.</title>
        <authorList>
            <person name="Xiao S."/>
        </authorList>
    </citation>
    <scope>NUCLEOTIDE SEQUENCE [LARGE SCALE GENOMIC DNA]</scope>
    <source>
        <strain evidence="13">HTHZ2018</strain>
        <tissue evidence="13">Muscle</tissue>
    </source>
</reference>
<proteinExistence type="inferred from homology"/>
<evidence type="ECO:0000256" key="6">
    <source>
        <dbReference type="ARBA" id="ARBA00023136"/>
    </source>
</evidence>
<gene>
    <name evidence="13" type="ORF">D4764_10G0000050</name>
</gene>
<accession>A0A5C6PHZ4</accession>
<dbReference type="PANTHER" id="PTHR10489">
    <property type="entry name" value="CELL ADHESION MOLECULE"/>
    <property type="match status" value="1"/>
</dbReference>
<comment type="caution">
    <text evidence="13">The sequence shown here is derived from an EMBL/GenBank/DDBJ whole genome shotgun (WGS) entry which is preliminary data.</text>
</comment>
<evidence type="ECO:0000256" key="4">
    <source>
        <dbReference type="ARBA" id="ARBA00022989"/>
    </source>
</evidence>
<keyword evidence="14" id="KW-1185">Reference proteome</keyword>
<feature type="domain" description="G-protein coupled receptors family 1 profile" evidence="12">
    <location>
        <begin position="1"/>
        <end position="202"/>
    </location>
</feature>
<comment type="subcellular location">
    <subcellularLocation>
        <location evidence="1">Cell membrane</location>
        <topology evidence="1">Multi-pass membrane protein</topology>
    </subcellularLocation>
</comment>
<dbReference type="GO" id="GO:0019957">
    <property type="term" value="F:C-C chemokine binding"/>
    <property type="evidence" value="ECO:0007669"/>
    <property type="project" value="TreeGrafter"/>
</dbReference>
<dbReference type="EMBL" id="RHFK02000002">
    <property type="protein sequence ID" value="TWW78975.1"/>
    <property type="molecule type" value="Genomic_DNA"/>
</dbReference>
<feature type="region of interest" description="Disordered" evidence="10">
    <location>
        <begin position="647"/>
        <end position="674"/>
    </location>
</feature>
<comment type="similarity">
    <text evidence="9">Belongs to the G-protein coupled receptor 1 family.</text>
</comment>
<dbReference type="InterPro" id="IPR017452">
    <property type="entry name" value="GPCR_Rhodpsn_7TM"/>
</dbReference>
<dbReference type="GO" id="GO:0019722">
    <property type="term" value="P:calcium-mediated signaling"/>
    <property type="evidence" value="ECO:0007669"/>
    <property type="project" value="TreeGrafter"/>
</dbReference>
<dbReference type="PRINTS" id="PR00237">
    <property type="entry name" value="GPCRRHODOPSN"/>
</dbReference>
<dbReference type="GO" id="GO:0060326">
    <property type="term" value="P:cell chemotaxis"/>
    <property type="evidence" value="ECO:0007669"/>
    <property type="project" value="TreeGrafter"/>
</dbReference>
<feature type="transmembrane region" description="Helical" evidence="11">
    <location>
        <begin position="462"/>
        <end position="485"/>
    </location>
</feature>
<dbReference type="InterPro" id="IPR000355">
    <property type="entry name" value="Chemokine_rcpt"/>
</dbReference>
<evidence type="ECO:0000256" key="9">
    <source>
        <dbReference type="RuleBase" id="RU000688"/>
    </source>
</evidence>
<keyword evidence="3 9" id="KW-0812">Transmembrane</keyword>
<dbReference type="InterPro" id="IPR000276">
    <property type="entry name" value="GPCR_Rhodpsn"/>
</dbReference>
<dbReference type="Proteomes" id="UP000324091">
    <property type="component" value="Chromosome 10"/>
</dbReference>
<dbReference type="PRINTS" id="PR00657">
    <property type="entry name" value="CCCHEMOKINER"/>
</dbReference>
<dbReference type="CDD" id="cd14984">
    <property type="entry name" value="7tmA_Chemokine_R"/>
    <property type="match status" value="1"/>
</dbReference>
<feature type="transmembrane region" description="Helical" evidence="11">
    <location>
        <begin position="516"/>
        <end position="541"/>
    </location>
</feature>
<feature type="transmembrane region" description="Helical" evidence="11">
    <location>
        <begin position="553"/>
        <end position="571"/>
    </location>
</feature>
<evidence type="ECO:0000256" key="10">
    <source>
        <dbReference type="SAM" id="MobiDB-lite"/>
    </source>
</evidence>
<evidence type="ECO:0000259" key="12">
    <source>
        <dbReference type="PROSITE" id="PS50262"/>
    </source>
</evidence>
<evidence type="ECO:0000256" key="11">
    <source>
        <dbReference type="SAM" id="Phobius"/>
    </source>
</evidence>
<keyword evidence="8 9" id="KW-0807">Transducer</keyword>
<dbReference type="GO" id="GO:0007204">
    <property type="term" value="P:positive regulation of cytosolic calcium ion concentration"/>
    <property type="evidence" value="ECO:0007669"/>
    <property type="project" value="TreeGrafter"/>
</dbReference>
<keyword evidence="2" id="KW-1003">Cell membrane</keyword>